<evidence type="ECO:0000313" key="2">
    <source>
        <dbReference type="EMBL" id="QBB70826.1"/>
    </source>
</evidence>
<feature type="transmembrane region" description="Helical" evidence="1">
    <location>
        <begin position="251"/>
        <end position="272"/>
    </location>
</feature>
<dbReference type="OrthoDB" id="183980at2"/>
<name>A0A411HJW1_9GAMM</name>
<keyword evidence="3" id="KW-1185">Reference proteome</keyword>
<evidence type="ECO:0000313" key="3">
    <source>
        <dbReference type="Proteomes" id="UP000291562"/>
    </source>
</evidence>
<gene>
    <name evidence="2" type="ORF">ELE36_10925</name>
</gene>
<reference evidence="2 3" key="1">
    <citation type="submission" date="2019-01" db="EMBL/GenBank/DDBJ databases">
        <title>Pseudolysobacter antarctica gen. nov., sp. nov., isolated from Fildes Peninsula, Antarctica.</title>
        <authorList>
            <person name="Wei Z."/>
            <person name="Peng F."/>
        </authorList>
    </citation>
    <scope>NUCLEOTIDE SEQUENCE [LARGE SCALE GENOMIC DNA]</scope>
    <source>
        <strain evidence="2 3">AQ6-296</strain>
    </source>
</reference>
<dbReference type="RefSeq" id="WP_129833233.1">
    <property type="nucleotide sequence ID" value="NZ_CP035704.1"/>
</dbReference>
<dbReference type="Proteomes" id="UP000291562">
    <property type="component" value="Chromosome"/>
</dbReference>
<protein>
    <submittedName>
        <fullName evidence="2">DUF4129 domain-containing protein</fullName>
    </submittedName>
</protein>
<dbReference type="AlphaFoldDB" id="A0A411HJW1"/>
<feature type="transmembrane region" description="Helical" evidence="1">
    <location>
        <begin position="34"/>
        <end position="67"/>
    </location>
</feature>
<feature type="transmembrane region" description="Helical" evidence="1">
    <location>
        <begin position="199"/>
        <end position="230"/>
    </location>
</feature>
<dbReference type="EMBL" id="CP035704">
    <property type="protein sequence ID" value="QBB70826.1"/>
    <property type="molecule type" value="Genomic_DNA"/>
</dbReference>
<dbReference type="KEGG" id="xbc:ELE36_10925"/>
<organism evidence="2 3">
    <name type="scientific">Pseudolysobacter antarcticus</name>
    <dbReference type="NCBI Taxonomy" id="2511995"/>
    <lineage>
        <taxon>Bacteria</taxon>
        <taxon>Pseudomonadati</taxon>
        <taxon>Pseudomonadota</taxon>
        <taxon>Gammaproteobacteria</taxon>
        <taxon>Lysobacterales</taxon>
        <taxon>Rhodanobacteraceae</taxon>
        <taxon>Pseudolysobacter</taxon>
    </lineage>
</organism>
<keyword evidence="1" id="KW-0472">Membrane</keyword>
<keyword evidence="1" id="KW-1133">Transmembrane helix</keyword>
<proteinExistence type="predicted"/>
<keyword evidence="1" id="KW-0812">Transmembrane</keyword>
<accession>A0A411HJW1</accession>
<feature type="transmembrane region" description="Helical" evidence="1">
    <location>
        <begin position="153"/>
        <end position="179"/>
    </location>
</feature>
<sequence length="543" mass="60989">MQLAGLTIVLRPRSSWEAIDLGIALVRQHASRIWTVWILLTLPVAIVFGAIGILSGELWISAVLLWWLKPLFDRIPLFVLSRAVFGAPPTVRETLRAQWQWGWSGIWPWMFWRRFHPSRAMLLPVDFLENLRGPARGARSRVLLRAVGSPSMLLTLICMNIEIMLSISIMLLGLMFVPIEFFSESTRAMWTNLMTQPPLWAQCLSIFISWLAMSLIEPFYVGAGFGLYLNRRTQLEAWDIELAFRRIAGRLAQALSLLVFVLSLTLAGTISARAAPLDEIDGDHTSRADGACVIDADEAAKQIPDDIAGAAAQTGIKAPLKPNLKDVFGSEYRDDDAAFKAAIIEAYKDPDLNPKTTIDTWKRRHPSKDEVTDKTPSPWLHAIGGVIATLAQSGLWILLAIVLLLIIRYHRRWLPWISDRFEPKRASQRLTEHDIAMPESLPDDIAAAVRKLWQQGQSRAALALLYRGAVHRLALDLGTVLPPGATESQCLRYARRLPNQVYAKLFLRIVYYWQAAAYAQRLPSGAEVEVLLREWNQPSSAVA</sequence>
<evidence type="ECO:0000256" key="1">
    <source>
        <dbReference type="SAM" id="Phobius"/>
    </source>
</evidence>
<feature type="transmembrane region" description="Helical" evidence="1">
    <location>
        <begin position="379"/>
        <end position="407"/>
    </location>
</feature>